<protein>
    <submittedName>
        <fullName evidence="2">Uncharacterized protein</fullName>
    </submittedName>
</protein>
<dbReference type="AlphaFoldDB" id="A0A9P6FWV2"/>
<dbReference type="Pfam" id="PF04657">
    <property type="entry name" value="DMT_YdcZ"/>
    <property type="match status" value="1"/>
</dbReference>
<dbReference type="Proteomes" id="UP000780801">
    <property type="component" value="Unassembled WGS sequence"/>
</dbReference>
<evidence type="ECO:0000313" key="2">
    <source>
        <dbReference type="EMBL" id="KAF9582974.1"/>
    </source>
</evidence>
<dbReference type="EMBL" id="JAABOA010000854">
    <property type="protein sequence ID" value="KAF9582974.1"/>
    <property type="molecule type" value="Genomic_DNA"/>
</dbReference>
<feature type="non-terminal residue" evidence="2">
    <location>
        <position position="1"/>
    </location>
</feature>
<reference evidence="2" key="1">
    <citation type="journal article" date="2020" name="Fungal Divers.">
        <title>Resolving the Mortierellaceae phylogeny through synthesis of multi-gene phylogenetics and phylogenomics.</title>
        <authorList>
            <person name="Vandepol N."/>
            <person name="Liber J."/>
            <person name="Desiro A."/>
            <person name="Na H."/>
            <person name="Kennedy M."/>
            <person name="Barry K."/>
            <person name="Grigoriev I.V."/>
            <person name="Miller A.N."/>
            <person name="O'Donnell K."/>
            <person name="Stajich J.E."/>
            <person name="Bonito G."/>
        </authorList>
    </citation>
    <scope>NUCLEOTIDE SEQUENCE</scope>
    <source>
        <strain evidence="2">KOD1015</strain>
    </source>
</reference>
<feature type="transmembrane region" description="Helical" evidence="1">
    <location>
        <begin position="6"/>
        <end position="24"/>
    </location>
</feature>
<keyword evidence="1" id="KW-1133">Transmembrane helix</keyword>
<comment type="caution">
    <text evidence="2">The sequence shown here is derived from an EMBL/GenBank/DDBJ whole genome shotgun (WGS) entry which is preliminary data.</text>
</comment>
<keyword evidence="1" id="KW-0812">Transmembrane</keyword>
<dbReference type="InterPro" id="IPR006750">
    <property type="entry name" value="YdcZ"/>
</dbReference>
<proteinExistence type="predicted"/>
<keyword evidence="3" id="KW-1185">Reference proteome</keyword>
<accession>A0A9P6FWV2</accession>
<name>A0A9P6FWV2_9FUNG</name>
<keyword evidence="1" id="KW-0472">Membrane</keyword>
<gene>
    <name evidence="2" type="ORF">BGW38_010497</name>
</gene>
<organism evidence="2 3">
    <name type="scientific">Lunasporangiospora selenospora</name>
    <dbReference type="NCBI Taxonomy" id="979761"/>
    <lineage>
        <taxon>Eukaryota</taxon>
        <taxon>Fungi</taxon>
        <taxon>Fungi incertae sedis</taxon>
        <taxon>Mucoromycota</taxon>
        <taxon>Mortierellomycotina</taxon>
        <taxon>Mortierellomycetes</taxon>
        <taxon>Mortierellales</taxon>
        <taxon>Mortierellaceae</taxon>
        <taxon>Lunasporangiospora</taxon>
    </lineage>
</organism>
<evidence type="ECO:0000256" key="1">
    <source>
        <dbReference type="SAM" id="Phobius"/>
    </source>
</evidence>
<feature type="transmembrane region" description="Helical" evidence="1">
    <location>
        <begin position="36"/>
        <end position="53"/>
    </location>
</feature>
<evidence type="ECO:0000313" key="3">
    <source>
        <dbReference type="Proteomes" id="UP000780801"/>
    </source>
</evidence>
<dbReference type="OrthoDB" id="5559077at2759"/>
<sequence>LGAGTATAIVVSAKIIWACIIDHFQMFGVPFRQYTVWRGLATAVLIGCVGIIAKF</sequence>